<keyword evidence="1" id="KW-0812">Transmembrane</keyword>
<keyword evidence="3" id="KW-1185">Reference proteome</keyword>
<feature type="transmembrane region" description="Helical" evidence="1">
    <location>
        <begin position="6"/>
        <end position="22"/>
    </location>
</feature>
<protein>
    <submittedName>
        <fullName evidence="2">Membrane-associated protein</fullName>
    </submittedName>
</protein>
<dbReference type="RefSeq" id="WP_192030181.1">
    <property type="nucleotide sequence ID" value="NZ_JACYTR010000030.1"/>
</dbReference>
<sequence length="197" mass="22646">MIPFWLTLGFSLFVAFTLLVYRRHYGWQNYLWFSDIALVTTALGLWLQSPLLIGITALSVLIPDLLWNISYFGRLIGGKRLLGLTDYMFDRRLSRPLRALSLFHVGQPLILIYALAQLGYDPRALPLQCLIAVAVLLASYRYTPPEKNINWVLGLYGQVQTRFHPWLYLLLLYLGFVLLVYAPTHVVLVMVFAVGLW</sequence>
<comment type="caution">
    <text evidence="2">The sequence shown here is derived from an EMBL/GenBank/DDBJ whole genome shotgun (WGS) entry which is preliminary data.</text>
</comment>
<feature type="transmembrane region" description="Helical" evidence="1">
    <location>
        <begin position="29"/>
        <end position="47"/>
    </location>
</feature>
<name>A0AAW3ZMK1_9GAMM</name>
<dbReference type="Proteomes" id="UP000613768">
    <property type="component" value="Unassembled WGS sequence"/>
</dbReference>
<evidence type="ECO:0000256" key="1">
    <source>
        <dbReference type="SAM" id="Phobius"/>
    </source>
</evidence>
<keyword evidence="1" id="KW-0472">Membrane</keyword>
<organism evidence="2 3">
    <name type="scientific">Pseudomarimonas arenosa</name>
    <dbReference type="NCBI Taxonomy" id="2774145"/>
    <lineage>
        <taxon>Bacteria</taxon>
        <taxon>Pseudomonadati</taxon>
        <taxon>Pseudomonadota</taxon>
        <taxon>Gammaproteobacteria</taxon>
        <taxon>Lysobacterales</taxon>
        <taxon>Lysobacteraceae</taxon>
        <taxon>Pseudomarimonas</taxon>
    </lineage>
</organism>
<dbReference type="AlphaFoldDB" id="A0AAW3ZMK1"/>
<keyword evidence="1" id="KW-1133">Transmembrane helix</keyword>
<reference evidence="2 3" key="1">
    <citation type="submission" date="2020-09" db="EMBL/GenBank/DDBJ databases">
        <title>Pseudoxanthomonas sp. CAU 1598 isolated from sand of Yaerae Beach.</title>
        <authorList>
            <person name="Kim W."/>
        </authorList>
    </citation>
    <scope>NUCLEOTIDE SEQUENCE [LARGE SCALE GENOMIC DNA]</scope>
    <source>
        <strain evidence="2 3">CAU 1598</strain>
    </source>
</reference>
<evidence type="ECO:0000313" key="3">
    <source>
        <dbReference type="Proteomes" id="UP000613768"/>
    </source>
</evidence>
<proteinExistence type="predicted"/>
<dbReference type="EMBL" id="JACYTR010000030">
    <property type="protein sequence ID" value="MBD8526759.1"/>
    <property type="molecule type" value="Genomic_DNA"/>
</dbReference>
<feature type="transmembrane region" description="Helical" evidence="1">
    <location>
        <begin position="97"/>
        <end position="118"/>
    </location>
</feature>
<feature type="transmembrane region" description="Helical" evidence="1">
    <location>
        <begin position="53"/>
        <end position="76"/>
    </location>
</feature>
<feature type="transmembrane region" description="Helical" evidence="1">
    <location>
        <begin position="124"/>
        <end position="143"/>
    </location>
</feature>
<evidence type="ECO:0000313" key="2">
    <source>
        <dbReference type="EMBL" id="MBD8526759.1"/>
    </source>
</evidence>
<gene>
    <name evidence="2" type="ORF">IFO71_13535</name>
</gene>
<accession>A0AAW3ZMK1</accession>
<feature type="transmembrane region" description="Helical" evidence="1">
    <location>
        <begin position="166"/>
        <end position="194"/>
    </location>
</feature>